<evidence type="ECO:0000313" key="3">
    <source>
        <dbReference type="EMBL" id="TCN81497.1"/>
    </source>
</evidence>
<dbReference type="AlphaFoldDB" id="A0A4R2F559"/>
<dbReference type="Gene3D" id="3.30.70.1060">
    <property type="entry name" value="Dimeric alpha+beta barrel"/>
    <property type="match status" value="1"/>
</dbReference>
<evidence type="ECO:0000259" key="2">
    <source>
        <dbReference type="Pfam" id="PF03795"/>
    </source>
</evidence>
<dbReference type="SUPFAM" id="SSF54909">
    <property type="entry name" value="Dimeric alpha+beta barrel"/>
    <property type="match status" value="1"/>
</dbReference>
<dbReference type="RefSeq" id="WP_133039731.1">
    <property type="nucleotide sequence ID" value="NZ_SLWF01000023.1"/>
</dbReference>
<protein>
    <submittedName>
        <fullName evidence="3">Uncharacterized protein YciI</fullName>
    </submittedName>
</protein>
<evidence type="ECO:0000313" key="4">
    <source>
        <dbReference type="Proteomes" id="UP000294832"/>
    </source>
</evidence>
<reference evidence="3 4" key="1">
    <citation type="submission" date="2019-03" db="EMBL/GenBank/DDBJ databases">
        <title>Freshwater and sediment microbial communities from various areas in North America, analyzing microbe dynamics in response to fracking.</title>
        <authorList>
            <person name="Lamendella R."/>
        </authorList>
    </citation>
    <scope>NUCLEOTIDE SEQUENCE [LARGE SCALE GENOMIC DNA]</scope>
    <source>
        <strain evidence="3 4">74A</strain>
    </source>
</reference>
<dbReference type="Pfam" id="PF03795">
    <property type="entry name" value="YCII"/>
    <property type="match status" value="1"/>
</dbReference>
<accession>A0A4R2F559</accession>
<evidence type="ECO:0000256" key="1">
    <source>
        <dbReference type="ARBA" id="ARBA00007689"/>
    </source>
</evidence>
<dbReference type="EMBL" id="SLWF01000023">
    <property type="protein sequence ID" value="TCN81497.1"/>
    <property type="molecule type" value="Genomic_DNA"/>
</dbReference>
<dbReference type="PANTHER" id="PTHR37828">
    <property type="entry name" value="GSR2449 PROTEIN"/>
    <property type="match status" value="1"/>
</dbReference>
<comment type="similarity">
    <text evidence="1">Belongs to the YciI family.</text>
</comment>
<dbReference type="PANTHER" id="PTHR37828:SF1">
    <property type="entry name" value="YCII-RELATED DOMAIN-CONTAINING PROTEIN"/>
    <property type="match status" value="1"/>
</dbReference>
<dbReference type="Proteomes" id="UP000294832">
    <property type="component" value="Unassembled WGS sequence"/>
</dbReference>
<proteinExistence type="inferred from homology"/>
<keyword evidence="4" id="KW-1185">Reference proteome</keyword>
<gene>
    <name evidence="3" type="ORF">EDC91_1239</name>
</gene>
<dbReference type="InterPro" id="IPR005545">
    <property type="entry name" value="YCII"/>
</dbReference>
<organism evidence="3 4">
    <name type="scientific">Shewanella fodinae</name>
    <dbReference type="NCBI Taxonomy" id="552357"/>
    <lineage>
        <taxon>Bacteria</taxon>
        <taxon>Pseudomonadati</taxon>
        <taxon>Pseudomonadota</taxon>
        <taxon>Gammaproteobacteria</taxon>
        <taxon>Alteromonadales</taxon>
        <taxon>Shewanellaceae</taxon>
        <taxon>Shewanella</taxon>
    </lineage>
</organism>
<sequence length="115" mass="12742">MSCFLVLLSDKKANGLTPELLLAHVHHLQQLSAAGQLRFCGPYADNQGAMLLLQCTDRQQAEQLLLADPFIHAGYYKQYQLQEVLEANPANHWLLQEGQTINNLTANKAAINAAE</sequence>
<comment type="caution">
    <text evidence="3">The sequence shown here is derived from an EMBL/GenBank/DDBJ whole genome shotgun (WGS) entry which is preliminary data.</text>
</comment>
<name>A0A4R2F559_9GAMM</name>
<dbReference type="OrthoDB" id="2293521at2"/>
<feature type="domain" description="YCII-related" evidence="2">
    <location>
        <begin position="11"/>
        <end position="83"/>
    </location>
</feature>
<dbReference type="InterPro" id="IPR011008">
    <property type="entry name" value="Dimeric_a/b-barrel"/>
</dbReference>